<dbReference type="Proteomes" id="UP000029833">
    <property type="component" value="Unassembled WGS sequence"/>
</dbReference>
<dbReference type="Gene3D" id="1.25.10.10">
    <property type="entry name" value="Leucine-rich Repeat Variant"/>
    <property type="match status" value="1"/>
</dbReference>
<evidence type="ECO:0000313" key="2">
    <source>
        <dbReference type="EMBL" id="KGM02832.1"/>
    </source>
</evidence>
<protein>
    <recommendedName>
        <fullName evidence="4">HEAT repeat-containing protein</fullName>
    </recommendedName>
</protein>
<evidence type="ECO:0008006" key="4">
    <source>
        <dbReference type="Google" id="ProtNLM"/>
    </source>
</evidence>
<dbReference type="AlphaFoldDB" id="A0A0A0B9J1"/>
<sequence length="438" mass="47100">MDPLSDLPLATLVEAALEEERHSTGDAPPTYLLELHRRPTEDVLDLALRSTTSADPDERDLGIRILRELGPADETGRRPFSDRVVPHLLVLLDATSDPVTERNLLAALSFNGAHEALGEFLRRVDHPDDGVRETVAFQLPGLTDPDRPSAKVLDALEHLAHDTDADVRFYALYALVAEDGFAVDTARALRAARHLVDDPDDVVRDLARAHSAERITTPLGPLALSLTCGGVPLGVPTATSVLPSGARTARWDDVGGLTVDALVVPYSYDSDLLEHPRCTCWGIEWRLHARVDTGTIRVQAQLPDSMEGVRGGGWHLAATQFEDAEHVLTVGGPEQDAFDDELAAGLHAPSWRGSFSGRTPPYHGSEANPRGLGWLLPGLLAGESAATHVAVAWTRLGPEKADDATEWAVEITRATLRRAAGVGTPGPTRPDGPPRAGR</sequence>
<evidence type="ECO:0000313" key="3">
    <source>
        <dbReference type="Proteomes" id="UP000029833"/>
    </source>
</evidence>
<reference evidence="2 3" key="1">
    <citation type="submission" date="2013-10" db="EMBL/GenBank/DDBJ databases">
        <authorList>
            <person name="Wang G."/>
            <person name="Zhuang W."/>
        </authorList>
    </citation>
    <scope>NUCLEOTIDE SEQUENCE [LARGE SCALE GENOMIC DNA]</scope>
    <source>
        <strain evidence="2 3">DSM 20118</strain>
    </source>
</reference>
<dbReference type="RefSeq" id="WP_034627556.1">
    <property type="nucleotide sequence ID" value="NZ_AXNT01000034.1"/>
</dbReference>
<feature type="region of interest" description="Disordered" evidence="1">
    <location>
        <begin position="418"/>
        <end position="438"/>
    </location>
</feature>
<dbReference type="Pfam" id="PF13646">
    <property type="entry name" value="HEAT_2"/>
    <property type="match status" value="1"/>
</dbReference>
<feature type="compositionally biased region" description="Pro residues" evidence="1">
    <location>
        <begin position="427"/>
        <end position="438"/>
    </location>
</feature>
<comment type="caution">
    <text evidence="2">The sequence shown here is derived from an EMBL/GenBank/DDBJ whole genome shotgun (WGS) entry which is preliminary data.</text>
</comment>
<evidence type="ECO:0000256" key="1">
    <source>
        <dbReference type="SAM" id="MobiDB-lite"/>
    </source>
</evidence>
<proteinExistence type="predicted"/>
<keyword evidence="3" id="KW-1185">Reference proteome</keyword>
<dbReference type="SUPFAM" id="SSF48371">
    <property type="entry name" value="ARM repeat"/>
    <property type="match status" value="1"/>
</dbReference>
<accession>A0A0A0B9J1</accession>
<name>A0A0A0B9J1_9CELL</name>
<dbReference type="InterPro" id="IPR011989">
    <property type="entry name" value="ARM-like"/>
</dbReference>
<gene>
    <name evidence="2" type="ORF">Q760_11105</name>
</gene>
<dbReference type="InterPro" id="IPR016024">
    <property type="entry name" value="ARM-type_fold"/>
</dbReference>
<organism evidence="2 3">
    <name type="scientific">Cellulomonas cellasea DSM 20118</name>
    <dbReference type="NCBI Taxonomy" id="1408250"/>
    <lineage>
        <taxon>Bacteria</taxon>
        <taxon>Bacillati</taxon>
        <taxon>Actinomycetota</taxon>
        <taxon>Actinomycetes</taxon>
        <taxon>Micrococcales</taxon>
        <taxon>Cellulomonadaceae</taxon>
        <taxon>Cellulomonas</taxon>
    </lineage>
</organism>
<dbReference type="EMBL" id="AXNT01000034">
    <property type="protein sequence ID" value="KGM02832.1"/>
    <property type="molecule type" value="Genomic_DNA"/>
</dbReference>